<dbReference type="WBParaSite" id="L893_g23113.t1">
    <property type="protein sequence ID" value="L893_g23113.t1"/>
    <property type="gene ID" value="L893_g23113"/>
</dbReference>
<dbReference type="Proteomes" id="UP000095287">
    <property type="component" value="Unplaced"/>
</dbReference>
<sequence>MPRPLSGVKSALNHSCTAVKERNRTETSPVESTMVLGASPGEIPEMNTPEPPNRIAFESLVKRLNHELKKVHKEIDDFWTEEVKASLKLIKEKRAVLEASCSTLVEEESSLRSVVDDLRIKVNGLVCCSIYVPSLTPSLTGGRDFGHGEGDVL</sequence>
<dbReference type="AlphaFoldDB" id="A0A1I7Z5S8"/>
<keyword evidence="2" id="KW-1185">Reference proteome</keyword>
<name>A0A1I7Z5S8_9BILA</name>
<evidence type="ECO:0000256" key="1">
    <source>
        <dbReference type="SAM" id="MobiDB-lite"/>
    </source>
</evidence>
<feature type="region of interest" description="Disordered" evidence="1">
    <location>
        <begin position="1"/>
        <end position="51"/>
    </location>
</feature>
<reference evidence="3" key="1">
    <citation type="submission" date="2016-11" db="UniProtKB">
        <authorList>
            <consortium name="WormBaseParasite"/>
        </authorList>
    </citation>
    <scope>IDENTIFICATION</scope>
</reference>
<evidence type="ECO:0000313" key="3">
    <source>
        <dbReference type="WBParaSite" id="L893_g23113.t1"/>
    </source>
</evidence>
<accession>A0A1I7Z5S8</accession>
<proteinExistence type="predicted"/>
<protein>
    <submittedName>
        <fullName evidence="3">Kinesin-like protein KIF3A</fullName>
    </submittedName>
</protein>
<organism evidence="2 3">
    <name type="scientific">Steinernema glaseri</name>
    <dbReference type="NCBI Taxonomy" id="37863"/>
    <lineage>
        <taxon>Eukaryota</taxon>
        <taxon>Metazoa</taxon>
        <taxon>Ecdysozoa</taxon>
        <taxon>Nematoda</taxon>
        <taxon>Chromadorea</taxon>
        <taxon>Rhabditida</taxon>
        <taxon>Tylenchina</taxon>
        <taxon>Panagrolaimomorpha</taxon>
        <taxon>Strongyloidoidea</taxon>
        <taxon>Steinernematidae</taxon>
        <taxon>Steinernema</taxon>
    </lineage>
</organism>
<evidence type="ECO:0000313" key="2">
    <source>
        <dbReference type="Proteomes" id="UP000095287"/>
    </source>
</evidence>